<feature type="region of interest" description="Disordered" evidence="1">
    <location>
        <begin position="1"/>
        <end position="24"/>
    </location>
</feature>
<name>A0AA88RL05_9ASTE</name>
<evidence type="ECO:0000256" key="1">
    <source>
        <dbReference type="SAM" id="MobiDB-lite"/>
    </source>
</evidence>
<dbReference type="Proteomes" id="UP001187471">
    <property type="component" value="Unassembled WGS sequence"/>
</dbReference>
<gene>
    <name evidence="2" type="ORF">RJ640_005933</name>
</gene>
<proteinExistence type="predicted"/>
<dbReference type="EMBL" id="JAVXUO010001570">
    <property type="protein sequence ID" value="KAK2981041.1"/>
    <property type="molecule type" value="Genomic_DNA"/>
</dbReference>
<feature type="region of interest" description="Disordered" evidence="1">
    <location>
        <begin position="61"/>
        <end position="93"/>
    </location>
</feature>
<protein>
    <submittedName>
        <fullName evidence="2">Uncharacterized protein</fullName>
    </submittedName>
</protein>
<comment type="caution">
    <text evidence="2">The sequence shown here is derived from an EMBL/GenBank/DDBJ whole genome shotgun (WGS) entry which is preliminary data.</text>
</comment>
<reference evidence="2" key="1">
    <citation type="submission" date="2022-12" db="EMBL/GenBank/DDBJ databases">
        <title>Draft genome assemblies for two species of Escallonia (Escalloniales).</title>
        <authorList>
            <person name="Chanderbali A."/>
            <person name="Dervinis C."/>
            <person name="Anghel I."/>
            <person name="Soltis D."/>
            <person name="Soltis P."/>
            <person name="Zapata F."/>
        </authorList>
    </citation>
    <scope>NUCLEOTIDE SEQUENCE</scope>
    <source>
        <strain evidence="2">UCBG92.1500</strain>
        <tissue evidence="2">Leaf</tissue>
    </source>
</reference>
<accession>A0AA88RL05</accession>
<feature type="compositionally biased region" description="Basic and acidic residues" evidence="1">
    <location>
        <begin position="83"/>
        <end position="93"/>
    </location>
</feature>
<sequence length="93" mass="10189">MEKVQSSAPPPPSTSDARQEMPAVSRIKKDLLSFGASLQEGFRYLKASLVGQVKKMRARSEKEASEADLQASKMQVEAADAAEDTKKHLDEPK</sequence>
<evidence type="ECO:0000313" key="3">
    <source>
        <dbReference type="Proteomes" id="UP001187471"/>
    </source>
</evidence>
<keyword evidence="3" id="KW-1185">Reference proteome</keyword>
<evidence type="ECO:0000313" key="2">
    <source>
        <dbReference type="EMBL" id="KAK2981041.1"/>
    </source>
</evidence>
<dbReference type="AlphaFoldDB" id="A0AA88RL05"/>
<organism evidence="2 3">
    <name type="scientific">Escallonia rubra</name>
    <dbReference type="NCBI Taxonomy" id="112253"/>
    <lineage>
        <taxon>Eukaryota</taxon>
        <taxon>Viridiplantae</taxon>
        <taxon>Streptophyta</taxon>
        <taxon>Embryophyta</taxon>
        <taxon>Tracheophyta</taxon>
        <taxon>Spermatophyta</taxon>
        <taxon>Magnoliopsida</taxon>
        <taxon>eudicotyledons</taxon>
        <taxon>Gunneridae</taxon>
        <taxon>Pentapetalae</taxon>
        <taxon>asterids</taxon>
        <taxon>campanulids</taxon>
        <taxon>Escalloniales</taxon>
        <taxon>Escalloniaceae</taxon>
        <taxon>Escallonia</taxon>
    </lineage>
</organism>